<proteinExistence type="predicted"/>
<protein>
    <submittedName>
        <fullName evidence="1">Uncharacterized protein</fullName>
    </submittedName>
</protein>
<comment type="caution">
    <text evidence="1">The sequence shown here is derived from an EMBL/GenBank/DDBJ whole genome shotgun (WGS) entry which is preliminary data.</text>
</comment>
<dbReference type="Proteomes" id="UP001223420">
    <property type="component" value="Unassembled WGS sequence"/>
</dbReference>
<gene>
    <name evidence="1" type="ORF">QO001_002200</name>
</gene>
<dbReference type="RefSeq" id="WP_230366089.1">
    <property type="nucleotide sequence ID" value="NZ_JAJALK010000004.1"/>
</dbReference>
<accession>A0AAJ1TQT0</accession>
<evidence type="ECO:0000313" key="1">
    <source>
        <dbReference type="EMBL" id="MDQ0543274.1"/>
    </source>
</evidence>
<organism evidence="1 2">
    <name type="scientific">Methylobacterium brachiatum</name>
    <dbReference type="NCBI Taxonomy" id="269660"/>
    <lineage>
        <taxon>Bacteria</taxon>
        <taxon>Pseudomonadati</taxon>
        <taxon>Pseudomonadota</taxon>
        <taxon>Alphaproteobacteria</taxon>
        <taxon>Hyphomicrobiales</taxon>
        <taxon>Methylobacteriaceae</taxon>
        <taxon>Methylobacterium</taxon>
    </lineage>
</organism>
<dbReference type="AlphaFoldDB" id="A0AAJ1TQT0"/>
<evidence type="ECO:0000313" key="2">
    <source>
        <dbReference type="Proteomes" id="UP001223420"/>
    </source>
</evidence>
<reference evidence="1" key="1">
    <citation type="submission" date="2023-07" db="EMBL/GenBank/DDBJ databases">
        <title>Genomic Encyclopedia of Type Strains, Phase IV (KMG-IV): sequencing the most valuable type-strain genomes for metagenomic binning, comparative biology and taxonomic classification.</title>
        <authorList>
            <person name="Goeker M."/>
        </authorList>
    </citation>
    <scope>NUCLEOTIDE SEQUENCE</scope>
    <source>
        <strain evidence="1">DSM 19569</strain>
    </source>
</reference>
<name>A0AAJ1TQT0_9HYPH</name>
<sequence length="58" mass="6265">MRRLYRYWSAHPPVHELVAAFLGVKAPAEPPTLAAAADDPSGIGAMILRFPDGQVKAH</sequence>
<dbReference type="EMBL" id="JAUSWL010000003">
    <property type="protein sequence ID" value="MDQ0543274.1"/>
    <property type="molecule type" value="Genomic_DNA"/>
</dbReference>